<name>A0ABQ5IQW3_9ASTR</name>
<gene>
    <name evidence="1" type="ORF">Tco_1112990</name>
</gene>
<dbReference type="EMBL" id="BQNB010021082">
    <property type="protein sequence ID" value="GJU02652.1"/>
    <property type="molecule type" value="Genomic_DNA"/>
</dbReference>
<proteinExistence type="predicted"/>
<accession>A0ABQ5IQW3</accession>
<dbReference type="Proteomes" id="UP001151760">
    <property type="component" value="Unassembled WGS sequence"/>
</dbReference>
<evidence type="ECO:0000313" key="2">
    <source>
        <dbReference type="Proteomes" id="UP001151760"/>
    </source>
</evidence>
<comment type="caution">
    <text evidence="1">The sequence shown here is derived from an EMBL/GenBank/DDBJ whole genome shotgun (WGS) entry which is preliminary data.</text>
</comment>
<evidence type="ECO:0008006" key="3">
    <source>
        <dbReference type="Google" id="ProtNLM"/>
    </source>
</evidence>
<organism evidence="1 2">
    <name type="scientific">Tanacetum coccineum</name>
    <dbReference type="NCBI Taxonomy" id="301880"/>
    <lineage>
        <taxon>Eukaryota</taxon>
        <taxon>Viridiplantae</taxon>
        <taxon>Streptophyta</taxon>
        <taxon>Embryophyta</taxon>
        <taxon>Tracheophyta</taxon>
        <taxon>Spermatophyta</taxon>
        <taxon>Magnoliopsida</taxon>
        <taxon>eudicotyledons</taxon>
        <taxon>Gunneridae</taxon>
        <taxon>Pentapetalae</taxon>
        <taxon>asterids</taxon>
        <taxon>campanulids</taxon>
        <taxon>Asterales</taxon>
        <taxon>Asteraceae</taxon>
        <taxon>Asteroideae</taxon>
        <taxon>Anthemideae</taxon>
        <taxon>Anthemidinae</taxon>
        <taxon>Tanacetum</taxon>
    </lineage>
</organism>
<protein>
    <recommendedName>
        <fullName evidence="3">Gag-Pol polyprotein</fullName>
    </recommendedName>
</protein>
<keyword evidence="2" id="KW-1185">Reference proteome</keyword>
<sequence length="265" mass="29496">MQQPMINPEDISDPTTAMNMALVLMAKAFKLNYSTPTNNNHIISSNPRNRQRRNVRNRNGYNVVQNVRNQVAQNVVQNPGVQNVRNQNGLIVILGIANQNGNQDGNGNVVAPRAEGNGNGNNGNQTQLLIAQKEEARIQFQAEEFDLIAAAGDLEEFEEVNANCILMANLQHASTSGTQTDKAPVYDSDGSAEVHHYDNCYNNDIFIMFTQEEQYTEILDPITKPHMIQQNNSNVISVESSVEHNGETVEQHPATVKEMRAYFES</sequence>
<reference evidence="1" key="1">
    <citation type="journal article" date="2022" name="Int. J. Mol. Sci.">
        <title>Draft Genome of Tanacetum Coccineum: Genomic Comparison of Closely Related Tanacetum-Family Plants.</title>
        <authorList>
            <person name="Yamashiro T."/>
            <person name="Shiraishi A."/>
            <person name="Nakayama K."/>
            <person name="Satake H."/>
        </authorList>
    </citation>
    <scope>NUCLEOTIDE SEQUENCE</scope>
</reference>
<evidence type="ECO:0000313" key="1">
    <source>
        <dbReference type="EMBL" id="GJU02652.1"/>
    </source>
</evidence>
<reference evidence="1" key="2">
    <citation type="submission" date="2022-01" db="EMBL/GenBank/DDBJ databases">
        <authorList>
            <person name="Yamashiro T."/>
            <person name="Shiraishi A."/>
            <person name="Satake H."/>
            <person name="Nakayama K."/>
        </authorList>
    </citation>
    <scope>NUCLEOTIDE SEQUENCE</scope>
</reference>